<organism evidence="3 4">
    <name type="scientific">Microvirga flocculans</name>
    <dbReference type="NCBI Taxonomy" id="217168"/>
    <lineage>
        <taxon>Bacteria</taxon>
        <taxon>Pseudomonadati</taxon>
        <taxon>Pseudomonadota</taxon>
        <taxon>Alphaproteobacteria</taxon>
        <taxon>Hyphomicrobiales</taxon>
        <taxon>Methylobacteriaceae</taxon>
        <taxon>Microvirga</taxon>
    </lineage>
</organism>
<evidence type="ECO:0000313" key="4">
    <source>
        <dbReference type="Proteomes" id="UP000519439"/>
    </source>
</evidence>
<gene>
    <name evidence="3" type="ORF">GGR34_000742</name>
</gene>
<reference evidence="3 4" key="1">
    <citation type="submission" date="2020-08" db="EMBL/GenBank/DDBJ databases">
        <title>Genomic Encyclopedia of Type Strains, Phase IV (KMG-IV): sequencing the most valuable type-strain genomes for metagenomic binning, comparative biology and taxonomic classification.</title>
        <authorList>
            <person name="Goeker M."/>
        </authorList>
    </citation>
    <scope>NUCLEOTIDE SEQUENCE [LARGE SCALE GENOMIC DNA]</scope>
    <source>
        <strain evidence="3 4">DSM 15743</strain>
    </source>
</reference>
<accession>A0A7W6N6Z2</accession>
<dbReference type="AlphaFoldDB" id="A0A7W6N6Z2"/>
<feature type="compositionally biased region" description="Acidic residues" evidence="2">
    <location>
        <begin position="37"/>
        <end position="93"/>
    </location>
</feature>
<feature type="coiled-coil region" evidence="1">
    <location>
        <begin position="189"/>
        <end position="223"/>
    </location>
</feature>
<sequence>MSQAIGNDAFNDSGLDIDGAADELMKLWMPDDAHDEPSDEPEDEDNDEDLIEDEDESDEDSADELDESDDEDESDEDEEEADEDDEDSDEDDDEPKKGKRLKDDDIVSVKVGDEDIDVPVKDLKRLYGQEKALTQKSMEVAETRKTLESLSERHVAAAEALHQRALKRFEPYAKIDWALAVKELDTEEYKALRDEATRAYEDVQFYEQEVDNYLGELKKARENERMNTARKTLAALRDPKSGIKGFNEKMYQEMGKYAVENGMTPEQFASIVEEAPLRFIAKAMLLDRGKAKVVTKKIDKKNKKIVKSRTAPSVTKQTFSKSKKNDYLNRLRRTGSVEDAAEALLAGWMSDDD</sequence>
<keyword evidence="4" id="KW-1185">Reference proteome</keyword>
<keyword evidence="1" id="KW-0175">Coiled coil</keyword>
<evidence type="ECO:0000313" key="3">
    <source>
        <dbReference type="EMBL" id="MBB4039107.1"/>
    </source>
</evidence>
<evidence type="ECO:0000256" key="2">
    <source>
        <dbReference type="SAM" id="MobiDB-lite"/>
    </source>
</evidence>
<dbReference type="RefSeq" id="WP_035458625.1">
    <property type="nucleotide sequence ID" value="NZ_JACIDC010000002.1"/>
</dbReference>
<dbReference type="Proteomes" id="UP000519439">
    <property type="component" value="Unassembled WGS sequence"/>
</dbReference>
<name>A0A7W6N6Z2_9HYPH</name>
<feature type="region of interest" description="Disordered" evidence="2">
    <location>
        <begin position="22"/>
        <end position="112"/>
    </location>
</feature>
<feature type="compositionally biased region" description="Basic and acidic residues" evidence="2">
    <location>
        <begin position="23"/>
        <end position="36"/>
    </location>
</feature>
<dbReference type="EMBL" id="JACIDC010000002">
    <property type="protein sequence ID" value="MBB4039107.1"/>
    <property type="molecule type" value="Genomic_DNA"/>
</dbReference>
<evidence type="ECO:0000256" key="1">
    <source>
        <dbReference type="SAM" id="Coils"/>
    </source>
</evidence>
<protein>
    <submittedName>
        <fullName evidence="3">Uncharacterized protein</fullName>
    </submittedName>
</protein>
<feature type="compositionally biased region" description="Basic and acidic residues" evidence="2">
    <location>
        <begin position="101"/>
        <end position="112"/>
    </location>
</feature>
<comment type="caution">
    <text evidence="3">The sequence shown here is derived from an EMBL/GenBank/DDBJ whole genome shotgun (WGS) entry which is preliminary data.</text>
</comment>
<proteinExistence type="predicted"/>